<dbReference type="Gene3D" id="3.30.300.30">
    <property type="match status" value="1"/>
</dbReference>
<keyword evidence="11" id="KW-1185">Reference proteome</keyword>
<comment type="similarity">
    <text evidence="2 8">Belongs to the YscJ lipoprotein family.</text>
</comment>
<evidence type="ECO:0000256" key="8">
    <source>
        <dbReference type="RuleBase" id="RU364102"/>
    </source>
</evidence>
<dbReference type="Proteomes" id="UP001064933">
    <property type="component" value="Chromosome"/>
</dbReference>
<dbReference type="PRINTS" id="PR01338">
    <property type="entry name" value="TYPE3OMKPROT"/>
</dbReference>
<reference evidence="10" key="1">
    <citation type="submission" date="2022-10" db="EMBL/GenBank/DDBJ databases">
        <title>Characterization and whole genome sequencing of a new Roseateles species, isolated from fresh water.</title>
        <authorList>
            <person name="Guliayeva D.Y."/>
            <person name="Akhremchuk A.E."/>
            <person name="Sikolenko M.A."/>
            <person name="Valentovich L.N."/>
            <person name="Sidarenka A.V."/>
        </authorList>
    </citation>
    <scope>NUCLEOTIDE SEQUENCE</scope>
    <source>
        <strain evidence="10">BIM B-1768</strain>
    </source>
</reference>
<keyword evidence="4 8" id="KW-0472">Membrane</keyword>
<name>A0ABY6AYM3_9BURK</name>
<evidence type="ECO:0000259" key="9">
    <source>
        <dbReference type="Pfam" id="PF01514"/>
    </source>
</evidence>
<keyword evidence="7 8" id="KW-0449">Lipoprotein</keyword>
<keyword evidence="8" id="KW-1133">Transmembrane helix</keyword>
<dbReference type="NCBIfam" id="TIGR02544">
    <property type="entry name" value="III_secr_YscJ"/>
    <property type="match status" value="1"/>
</dbReference>
<protein>
    <recommendedName>
        <fullName evidence="8">Lipoprotein</fullName>
    </recommendedName>
</protein>
<evidence type="ECO:0000256" key="2">
    <source>
        <dbReference type="ARBA" id="ARBA00009509"/>
    </source>
</evidence>
<dbReference type="InterPro" id="IPR043427">
    <property type="entry name" value="YscJ/FliF"/>
</dbReference>
<evidence type="ECO:0000313" key="11">
    <source>
        <dbReference type="Proteomes" id="UP001064933"/>
    </source>
</evidence>
<dbReference type="RefSeq" id="WP_261758066.1">
    <property type="nucleotide sequence ID" value="NZ_CP104562.2"/>
</dbReference>
<keyword evidence="8" id="KW-0812">Transmembrane</keyword>
<dbReference type="PANTHER" id="PTHR30046:SF2">
    <property type="entry name" value="YOP PROTEINS TRANSLOCATION LIPOPROTEIN J"/>
    <property type="match status" value="1"/>
</dbReference>
<dbReference type="Pfam" id="PF01514">
    <property type="entry name" value="YscJ_FliF"/>
    <property type="match status" value="1"/>
</dbReference>
<proteinExistence type="inferred from homology"/>
<feature type="transmembrane region" description="Helical" evidence="8">
    <location>
        <begin position="232"/>
        <end position="256"/>
    </location>
</feature>
<comment type="subcellular location">
    <subcellularLocation>
        <location evidence="1">Cell outer membrane</location>
        <topology evidence="1">Lipid-anchor</topology>
    </subcellularLocation>
</comment>
<evidence type="ECO:0000256" key="6">
    <source>
        <dbReference type="ARBA" id="ARBA00023237"/>
    </source>
</evidence>
<sequence length="278" mass="29505">MNAAAVPRVPTRFPLTAPASASAVGAVRRRLSLLVLMALLCLLSACKTDLYTKRTEAEANEMVAALLGRGVDAEKKTSDAGKTWNVAVDEKDVVNALSILRANGLPTDKYVSLGDMFKKEGLISTPTEERVRFIHGVSQELSSTLSKIDGVIVAKVHIVLPNNDPMATTVKPSSASVFVKYRPEIDVPMLAPSIKSMVARSVEGLTYENVTVTLVPGAMLPVASAPVPVDAWWAWLAGGVLALLALVGGAFGLVVWKKPAWLPLPLARRFGVAAPSQA</sequence>
<evidence type="ECO:0000256" key="3">
    <source>
        <dbReference type="ARBA" id="ARBA00022729"/>
    </source>
</evidence>
<accession>A0ABY6AYM3</accession>
<evidence type="ECO:0000256" key="7">
    <source>
        <dbReference type="ARBA" id="ARBA00023288"/>
    </source>
</evidence>
<dbReference type="EMBL" id="CP104562">
    <property type="protein sequence ID" value="UXH78284.1"/>
    <property type="molecule type" value="Genomic_DNA"/>
</dbReference>
<evidence type="ECO:0000313" key="10">
    <source>
        <dbReference type="EMBL" id="UXH78284.1"/>
    </source>
</evidence>
<evidence type="ECO:0000256" key="5">
    <source>
        <dbReference type="ARBA" id="ARBA00023139"/>
    </source>
</evidence>
<keyword evidence="5 8" id="KW-0564">Palmitate</keyword>
<dbReference type="InterPro" id="IPR045851">
    <property type="entry name" value="AMP-bd_C_sf"/>
</dbReference>
<keyword evidence="3 8" id="KW-0732">Signal</keyword>
<keyword evidence="6 8" id="KW-0998">Cell outer membrane</keyword>
<evidence type="ECO:0000256" key="4">
    <source>
        <dbReference type="ARBA" id="ARBA00023136"/>
    </source>
</evidence>
<gene>
    <name evidence="10" type="primary">sctJ</name>
    <name evidence="10" type="ORF">N4261_25605</name>
</gene>
<evidence type="ECO:0000256" key="1">
    <source>
        <dbReference type="ARBA" id="ARBA00004459"/>
    </source>
</evidence>
<organism evidence="10 11">
    <name type="scientific">Roseateles amylovorans</name>
    <dbReference type="NCBI Taxonomy" id="2978473"/>
    <lineage>
        <taxon>Bacteria</taxon>
        <taxon>Pseudomonadati</taxon>
        <taxon>Pseudomonadota</taxon>
        <taxon>Betaproteobacteria</taxon>
        <taxon>Burkholderiales</taxon>
        <taxon>Sphaerotilaceae</taxon>
        <taxon>Roseateles</taxon>
    </lineage>
</organism>
<feature type="domain" description="Flagellar M-ring N-terminal" evidence="9">
    <location>
        <begin position="49"/>
        <end position="217"/>
    </location>
</feature>
<dbReference type="InterPro" id="IPR006182">
    <property type="entry name" value="FliF_N_dom"/>
</dbReference>
<dbReference type="PANTHER" id="PTHR30046">
    <property type="entry name" value="FLAGELLAR M-RING PROTEIN"/>
    <property type="match status" value="1"/>
</dbReference>
<dbReference type="Gene3D" id="3.30.70.1530">
    <property type="entry name" value="Hypothetical protein rpa1041"/>
    <property type="match status" value="1"/>
</dbReference>
<dbReference type="InterPro" id="IPR003282">
    <property type="entry name" value="T3SS_SctJ"/>
</dbReference>